<dbReference type="Proteomes" id="UP000094565">
    <property type="component" value="Chromosome 1"/>
</dbReference>
<evidence type="ECO:0000256" key="8">
    <source>
        <dbReference type="ARBA" id="ARBA00043962"/>
    </source>
</evidence>
<dbReference type="EMBL" id="CP014584">
    <property type="protein sequence ID" value="ANZ74554.1"/>
    <property type="molecule type" value="Genomic_DNA"/>
</dbReference>
<reference evidence="11 12" key="1">
    <citation type="submission" date="2016-02" db="EMBL/GenBank/DDBJ databases">
        <title>Comparative genomic and transcriptomic foundation for Pichia pastoris.</title>
        <authorList>
            <person name="Love K.R."/>
            <person name="Shah K.A."/>
            <person name="Whittaker C.A."/>
            <person name="Wu J."/>
            <person name="Bartlett M.C."/>
            <person name="Ma D."/>
            <person name="Leeson R.L."/>
            <person name="Priest M."/>
            <person name="Young S.K."/>
            <person name="Love J.C."/>
        </authorList>
    </citation>
    <scope>NUCLEOTIDE SEQUENCE [LARGE SCALE GENOMIC DNA]</scope>
    <source>
        <strain evidence="11 12">ATCC 28485</strain>
    </source>
</reference>
<evidence type="ECO:0000256" key="1">
    <source>
        <dbReference type="ARBA" id="ARBA00001947"/>
    </source>
</evidence>
<keyword evidence="5 9" id="KW-0732">Signal</keyword>
<dbReference type="Gene3D" id="3.40.630.10">
    <property type="entry name" value="Zn peptidases"/>
    <property type="match status" value="1"/>
</dbReference>
<sequence>MMVKLISIIALVQLVSATVVPWNVQNVLSGVHSPRHLLDYVQSLQNEVMFDGDDRRVIKLGPQEYRIITEKEKYLLKTEGVSFIDVTYQHGDNVELLSSSEPVTVPDYVYPSNDTFHFKEVNSLISEIDIERMQAFLGKFSSFFTRFYKSDKGLQSSIWLHGELVQLALKDPSRFNVTTVEHPWKQNSAIFTIYGEKVDPSKGKGDIVVVGCHQDSINLLFPNILRAPGADDDGSGVTSNLEALRIIVDSGLKFRNTVEFHFYSAEEGGLLGSQQIFSSYRAAEETVVAMLQQDMTGYIQKALDHGESDHFGLITDHTNANLNSFLTLIIEAYTSIPYKETECGYACSDHSSALEHGYPSAMVFESSFAYTNPFIHSTQDTIDKINFPHMAEHVKLVLGYVVELGSEKLT</sequence>
<evidence type="ECO:0000256" key="3">
    <source>
        <dbReference type="ARBA" id="ARBA00022670"/>
    </source>
</evidence>
<evidence type="ECO:0000256" key="9">
    <source>
        <dbReference type="RuleBase" id="RU361240"/>
    </source>
</evidence>
<dbReference type="InterPro" id="IPR007484">
    <property type="entry name" value="Peptidase_M28"/>
</dbReference>
<evidence type="ECO:0000256" key="5">
    <source>
        <dbReference type="ARBA" id="ARBA00022729"/>
    </source>
</evidence>
<evidence type="ECO:0000256" key="6">
    <source>
        <dbReference type="ARBA" id="ARBA00022801"/>
    </source>
</evidence>
<dbReference type="GO" id="GO:0046872">
    <property type="term" value="F:metal ion binding"/>
    <property type="evidence" value="ECO:0007669"/>
    <property type="project" value="UniProtKB-KW"/>
</dbReference>
<organism evidence="11 12">
    <name type="scientific">Komagataella pastoris</name>
    <name type="common">Yeast</name>
    <name type="synonym">Pichia pastoris</name>
    <dbReference type="NCBI Taxonomy" id="4922"/>
    <lineage>
        <taxon>Eukaryota</taxon>
        <taxon>Fungi</taxon>
        <taxon>Dikarya</taxon>
        <taxon>Ascomycota</taxon>
        <taxon>Saccharomycotina</taxon>
        <taxon>Pichiomycetes</taxon>
        <taxon>Pichiales</taxon>
        <taxon>Pichiaceae</taxon>
        <taxon>Komagataella</taxon>
    </lineage>
</organism>
<dbReference type="PANTHER" id="PTHR12147:SF56">
    <property type="entry name" value="AMINOPEPTIDASE YDR415C-RELATED"/>
    <property type="match status" value="1"/>
</dbReference>
<dbReference type="InterPro" id="IPR045175">
    <property type="entry name" value="M28_fam"/>
</dbReference>
<comment type="similarity">
    <text evidence="8">Belongs to the peptidase M28 family. M28E subfamily.</text>
</comment>
<gene>
    <name evidence="11" type="primary">YDR415C</name>
    <name evidence="11" type="ORF">ATY40_BA7501347</name>
</gene>
<keyword evidence="12" id="KW-1185">Reference proteome</keyword>
<comment type="cofactor">
    <cofactor evidence="1">
        <name>Zn(2+)</name>
        <dbReference type="ChEBI" id="CHEBI:29105"/>
    </cofactor>
</comment>
<evidence type="ECO:0000313" key="12">
    <source>
        <dbReference type="Proteomes" id="UP000094565"/>
    </source>
</evidence>
<keyword evidence="3 9" id="KW-0645">Protease</keyword>
<keyword evidence="2" id="KW-0031">Aminopeptidase</keyword>
<dbReference type="GO" id="GO:0004177">
    <property type="term" value="F:aminopeptidase activity"/>
    <property type="evidence" value="ECO:0007669"/>
    <property type="project" value="UniProtKB-KW"/>
</dbReference>
<dbReference type="Pfam" id="PF04389">
    <property type="entry name" value="Peptidase_M28"/>
    <property type="match status" value="1"/>
</dbReference>
<evidence type="ECO:0000259" key="10">
    <source>
        <dbReference type="Pfam" id="PF04389"/>
    </source>
</evidence>
<accession>A0A1B2J926</accession>
<evidence type="ECO:0000313" key="11">
    <source>
        <dbReference type="EMBL" id="ANZ74554.1"/>
    </source>
</evidence>
<keyword evidence="7 9" id="KW-0862">Zinc</keyword>
<protein>
    <recommendedName>
        <fullName evidence="9">Peptide hydrolase</fullName>
        <ecNumber evidence="9">3.4.-.-</ecNumber>
    </recommendedName>
</protein>
<dbReference type="OrthoDB" id="2214at2759"/>
<dbReference type="EC" id="3.4.-.-" evidence="9"/>
<dbReference type="PANTHER" id="PTHR12147">
    <property type="entry name" value="METALLOPEPTIDASE M28 FAMILY MEMBER"/>
    <property type="match status" value="1"/>
</dbReference>
<keyword evidence="4 9" id="KW-0479">Metal-binding</keyword>
<feature type="chain" id="PRO_5008446314" description="Peptide hydrolase" evidence="9">
    <location>
        <begin position="18"/>
        <end position="410"/>
    </location>
</feature>
<evidence type="ECO:0000256" key="4">
    <source>
        <dbReference type="ARBA" id="ARBA00022723"/>
    </source>
</evidence>
<dbReference type="AlphaFoldDB" id="A0A1B2J926"/>
<dbReference type="GO" id="GO:0006508">
    <property type="term" value="P:proteolysis"/>
    <property type="evidence" value="ECO:0007669"/>
    <property type="project" value="UniProtKB-KW"/>
</dbReference>
<feature type="signal peptide" evidence="9">
    <location>
        <begin position="1"/>
        <end position="17"/>
    </location>
</feature>
<name>A0A1B2J926_PICPA</name>
<feature type="domain" description="Peptidase M28" evidence="10">
    <location>
        <begin position="205"/>
        <end position="400"/>
    </location>
</feature>
<dbReference type="SUPFAM" id="SSF53187">
    <property type="entry name" value="Zn-dependent exopeptidases"/>
    <property type="match status" value="1"/>
</dbReference>
<dbReference type="GO" id="GO:0008235">
    <property type="term" value="F:metalloexopeptidase activity"/>
    <property type="evidence" value="ECO:0007669"/>
    <property type="project" value="InterPro"/>
</dbReference>
<evidence type="ECO:0000256" key="2">
    <source>
        <dbReference type="ARBA" id="ARBA00022438"/>
    </source>
</evidence>
<dbReference type="FunFam" id="3.40.630.10:FF:000042">
    <property type="entry name" value="Peptide hydrolase"/>
    <property type="match status" value="1"/>
</dbReference>
<evidence type="ECO:0000256" key="7">
    <source>
        <dbReference type="ARBA" id="ARBA00022833"/>
    </source>
</evidence>
<keyword evidence="6 9" id="KW-0378">Hydrolase</keyword>
<proteinExistence type="inferred from homology"/>